<dbReference type="InterPro" id="IPR013783">
    <property type="entry name" value="Ig-like_fold"/>
</dbReference>
<gene>
    <name evidence="1" type="ORF">OBE_08653</name>
</gene>
<accession>K1T0B6</accession>
<protein>
    <submittedName>
        <fullName evidence="1">Collagen adhesion protein</fullName>
    </submittedName>
</protein>
<dbReference type="EMBL" id="AJWZ01005972">
    <property type="protein sequence ID" value="EKC61094.1"/>
    <property type="molecule type" value="Genomic_DNA"/>
</dbReference>
<name>K1T0B6_9ZZZZ</name>
<comment type="caution">
    <text evidence="1">The sequence shown here is derived from an EMBL/GenBank/DDBJ whole genome shotgun (WGS) entry which is preliminary data.</text>
</comment>
<evidence type="ECO:0000313" key="1">
    <source>
        <dbReference type="EMBL" id="EKC61094.1"/>
    </source>
</evidence>
<dbReference type="Gene3D" id="2.60.40.10">
    <property type="entry name" value="Immunoglobulins"/>
    <property type="match status" value="1"/>
</dbReference>
<feature type="non-terminal residue" evidence="1">
    <location>
        <position position="1"/>
    </location>
</feature>
<reference evidence="1" key="1">
    <citation type="journal article" date="2013" name="Environ. Microbiol.">
        <title>Microbiota from the distal guts of lean and obese adolescents exhibit partial functional redundancy besides clear differences in community structure.</title>
        <authorList>
            <person name="Ferrer M."/>
            <person name="Ruiz A."/>
            <person name="Lanza F."/>
            <person name="Haange S.B."/>
            <person name="Oberbach A."/>
            <person name="Till H."/>
            <person name="Bargiela R."/>
            <person name="Campoy C."/>
            <person name="Segura M.T."/>
            <person name="Richter M."/>
            <person name="von Bergen M."/>
            <person name="Seifert J."/>
            <person name="Suarez A."/>
        </authorList>
    </citation>
    <scope>NUCLEOTIDE SEQUENCE</scope>
</reference>
<proteinExistence type="predicted"/>
<dbReference type="AlphaFoldDB" id="K1T0B6"/>
<organism evidence="1">
    <name type="scientific">human gut metagenome</name>
    <dbReference type="NCBI Taxonomy" id="408170"/>
    <lineage>
        <taxon>unclassified sequences</taxon>
        <taxon>metagenomes</taxon>
        <taxon>organismal metagenomes</taxon>
    </lineage>
</organism>
<sequence length="119" mass="13555">TVHQTSGWEGREMMDDFDVFISQNAQTYRYLINNRNFESFVNVVKVDAESGKSIPYAGAGFKIYDPQGNQVKMTFTYPTPTTIDVFYTDANGSLVTPEKLRLRQGIFHRRGTSSIRICT</sequence>